<feature type="signal peptide" evidence="5">
    <location>
        <begin position="1"/>
        <end position="22"/>
    </location>
</feature>
<dbReference type="InterPro" id="IPR016166">
    <property type="entry name" value="FAD-bd_PCMH"/>
</dbReference>
<dbReference type="PROSITE" id="PS51387">
    <property type="entry name" value="FAD_PCMH"/>
    <property type="match status" value="1"/>
</dbReference>
<dbReference type="OrthoDB" id="2151789at2759"/>
<evidence type="ECO:0000256" key="2">
    <source>
        <dbReference type="ARBA" id="ARBA00022630"/>
    </source>
</evidence>
<dbReference type="InterPro" id="IPR050416">
    <property type="entry name" value="FAD-linked_Oxidoreductase"/>
</dbReference>
<protein>
    <submittedName>
        <fullName evidence="7">FAD-binding domain-containing protein</fullName>
    </submittedName>
</protein>
<evidence type="ECO:0000256" key="4">
    <source>
        <dbReference type="ARBA" id="ARBA00023002"/>
    </source>
</evidence>
<dbReference type="Gene3D" id="3.30.465.10">
    <property type="match status" value="1"/>
</dbReference>
<evidence type="ECO:0000256" key="3">
    <source>
        <dbReference type="ARBA" id="ARBA00022827"/>
    </source>
</evidence>
<feature type="domain" description="FAD-binding PCMH-type" evidence="6">
    <location>
        <begin position="70"/>
        <end position="241"/>
    </location>
</feature>
<comment type="similarity">
    <text evidence="1">Belongs to the oxygen-dependent FAD-linked oxidoreductase family.</text>
</comment>
<dbReference type="InParanoid" id="A0A316V225"/>
<evidence type="ECO:0000259" key="6">
    <source>
        <dbReference type="PROSITE" id="PS51387"/>
    </source>
</evidence>
<organism evidence="7 8">
    <name type="scientific">Meira miltonrushii</name>
    <dbReference type="NCBI Taxonomy" id="1280837"/>
    <lineage>
        <taxon>Eukaryota</taxon>
        <taxon>Fungi</taxon>
        <taxon>Dikarya</taxon>
        <taxon>Basidiomycota</taxon>
        <taxon>Ustilaginomycotina</taxon>
        <taxon>Exobasidiomycetes</taxon>
        <taxon>Exobasidiales</taxon>
        <taxon>Brachybasidiaceae</taxon>
        <taxon>Meira</taxon>
    </lineage>
</organism>
<feature type="chain" id="PRO_5016415928" evidence="5">
    <location>
        <begin position="23"/>
        <end position="506"/>
    </location>
</feature>
<dbReference type="GeneID" id="37023282"/>
<gene>
    <name evidence="7" type="ORF">FA14DRAFT_186132</name>
</gene>
<dbReference type="InterPro" id="IPR006093">
    <property type="entry name" value="Oxy_OxRdtase_FAD_BS"/>
</dbReference>
<dbReference type="STRING" id="1280837.A0A316V225"/>
<dbReference type="InterPro" id="IPR006094">
    <property type="entry name" value="Oxid_FAD_bind_N"/>
</dbReference>
<keyword evidence="8" id="KW-1185">Reference proteome</keyword>
<accession>A0A316V225</accession>
<dbReference type="InterPro" id="IPR036318">
    <property type="entry name" value="FAD-bd_PCMH-like_sf"/>
</dbReference>
<dbReference type="EMBL" id="KZ819607">
    <property type="protein sequence ID" value="PWN31512.1"/>
    <property type="molecule type" value="Genomic_DNA"/>
</dbReference>
<evidence type="ECO:0000256" key="1">
    <source>
        <dbReference type="ARBA" id="ARBA00005466"/>
    </source>
</evidence>
<keyword evidence="2" id="KW-0285">Flavoprotein</keyword>
<dbReference type="Pfam" id="PF01565">
    <property type="entry name" value="FAD_binding_4"/>
    <property type="match status" value="1"/>
</dbReference>
<dbReference type="PANTHER" id="PTHR42973:SF22">
    <property type="entry name" value="FAD-BINDING PCMH-TYPE DOMAIN-CONTAINING PROTEIN-RELATED"/>
    <property type="match status" value="1"/>
</dbReference>
<dbReference type="AlphaFoldDB" id="A0A316V225"/>
<dbReference type="SUPFAM" id="SSF56176">
    <property type="entry name" value="FAD-binding/transporter-associated domain-like"/>
    <property type="match status" value="1"/>
</dbReference>
<name>A0A316V225_9BASI</name>
<keyword evidence="5" id="KW-0732">Signal</keyword>
<proteinExistence type="inferred from homology"/>
<sequence>MQFLLQWSALISLILLVSSSSALLPTGSSNSAGQAACAQLSKLLGQKVSSIPLDPAYIQSTQKYFSSQQAQNKPSCVVGPTSYSDVTTAVKVIRQFNSTLAIKAGGHQTNNYWSSTAGGVLIDMIDMRAKTYDSSTQTAYYQPGNKWSDLYPYYENLGVIPVGGRIADVGSGLSLGGGLSFLSGQYGLACDSFKALDVVLIDGTLVQATATNQYKDLFLSLKGGGNQFGIVVGYTVDVYPIGDTWGGVLIYGSDQFEAVYQSVLNFTNENADPKAAVIGTLEIIGLPSVVDVLTYPVLKGLTQFILLFNVYDGPDGSEVFKQFTNIPHILDTRQKQPYTNIANIDPVGNLSIGSVSFRAGSHSSTSSTASATLKQALDDFLDYADQSKGTYDVLSFDMQPVPASLVQASRAKGGNAQDSVDGPYYWINYLHSTTLGYPSAQQSLADFKTMVEKTPNDPTLPIFLNDANADQPILQSYRAFDQLKAAKAKYDPDNYLSTHMGGPSFS</sequence>
<evidence type="ECO:0000313" key="8">
    <source>
        <dbReference type="Proteomes" id="UP000245771"/>
    </source>
</evidence>
<dbReference type="PROSITE" id="PS00862">
    <property type="entry name" value="OX2_COVAL_FAD"/>
    <property type="match status" value="1"/>
</dbReference>
<keyword evidence="3" id="KW-0274">FAD</keyword>
<dbReference type="PANTHER" id="PTHR42973">
    <property type="entry name" value="BINDING OXIDOREDUCTASE, PUTATIVE (AFU_ORTHOLOGUE AFUA_1G17690)-RELATED"/>
    <property type="match status" value="1"/>
</dbReference>
<dbReference type="InterPro" id="IPR016169">
    <property type="entry name" value="FAD-bd_PCMH_sub2"/>
</dbReference>
<dbReference type="RefSeq" id="XP_025351814.1">
    <property type="nucleotide sequence ID" value="XM_025501501.1"/>
</dbReference>
<keyword evidence="4" id="KW-0560">Oxidoreductase</keyword>
<dbReference type="Proteomes" id="UP000245771">
    <property type="component" value="Unassembled WGS sequence"/>
</dbReference>
<dbReference type="GO" id="GO:0016491">
    <property type="term" value="F:oxidoreductase activity"/>
    <property type="evidence" value="ECO:0007669"/>
    <property type="project" value="UniProtKB-KW"/>
</dbReference>
<evidence type="ECO:0000256" key="5">
    <source>
        <dbReference type="SAM" id="SignalP"/>
    </source>
</evidence>
<reference evidence="7 8" key="1">
    <citation type="journal article" date="2018" name="Mol. Biol. Evol.">
        <title>Broad Genomic Sampling Reveals a Smut Pathogenic Ancestry of the Fungal Clade Ustilaginomycotina.</title>
        <authorList>
            <person name="Kijpornyongpan T."/>
            <person name="Mondo S.J."/>
            <person name="Barry K."/>
            <person name="Sandor L."/>
            <person name="Lee J."/>
            <person name="Lipzen A."/>
            <person name="Pangilinan J."/>
            <person name="LaButti K."/>
            <person name="Hainaut M."/>
            <person name="Henrissat B."/>
            <person name="Grigoriev I.V."/>
            <person name="Spatafora J.W."/>
            <person name="Aime M.C."/>
        </authorList>
    </citation>
    <scope>NUCLEOTIDE SEQUENCE [LARGE SCALE GENOMIC DNA]</scope>
    <source>
        <strain evidence="7 8">MCA 3882</strain>
    </source>
</reference>
<dbReference type="GO" id="GO:0071949">
    <property type="term" value="F:FAD binding"/>
    <property type="evidence" value="ECO:0007669"/>
    <property type="project" value="InterPro"/>
</dbReference>
<evidence type="ECO:0000313" key="7">
    <source>
        <dbReference type="EMBL" id="PWN31512.1"/>
    </source>
</evidence>